<organism evidence="1 2">
    <name type="scientific">Nepenthes gracilis</name>
    <name type="common">Slender pitcher plant</name>
    <dbReference type="NCBI Taxonomy" id="150966"/>
    <lineage>
        <taxon>Eukaryota</taxon>
        <taxon>Viridiplantae</taxon>
        <taxon>Streptophyta</taxon>
        <taxon>Embryophyta</taxon>
        <taxon>Tracheophyta</taxon>
        <taxon>Spermatophyta</taxon>
        <taxon>Magnoliopsida</taxon>
        <taxon>eudicotyledons</taxon>
        <taxon>Gunneridae</taxon>
        <taxon>Pentapetalae</taxon>
        <taxon>Caryophyllales</taxon>
        <taxon>Nepenthaceae</taxon>
        <taxon>Nepenthes</taxon>
    </lineage>
</organism>
<sequence>MFGCGFHINASWNFVLLLVGMRFGHVLLGALRKQYLLPIFSCEDRVGILLLLLPLYRCLKCNPLADVGWVVVPFGRYERRARPS</sequence>
<dbReference type="EMBL" id="BSYO01000028">
    <property type="protein sequence ID" value="GMH24815.1"/>
    <property type="molecule type" value="Genomic_DNA"/>
</dbReference>
<dbReference type="Proteomes" id="UP001279734">
    <property type="component" value="Unassembled WGS sequence"/>
</dbReference>
<evidence type="ECO:0000313" key="1">
    <source>
        <dbReference type="EMBL" id="GMH24815.1"/>
    </source>
</evidence>
<reference evidence="1" key="1">
    <citation type="submission" date="2023-05" db="EMBL/GenBank/DDBJ databases">
        <title>Nepenthes gracilis genome sequencing.</title>
        <authorList>
            <person name="Fukushima K."/>
        </authorList>
    </citation>
    <scope>NUCLEOTIDE SEQUENCE</scope>
    <source>
        <strain evidence="1">SING2019-196</strain>
    </source>
</reference>
<comment type="caution">
    <text evidence="1">The sequence shown here is derived from an EMBL/GenBank/DDBJ whole genome shotgun (WGS) entry which is preliminary data.</text>
</comment>
<evidence type="ECO:0000313" key="2">
    <source>
        <dbReference type="Proteomes" id="UP001279734"/>
    </source>
</evidence>
<protein>
    <submittedName>
        <fullName evidence="1">Uncharacterized protein</fullName>
    </submittedName>
</protein>
<dbReference type="AlphaFoldDB" id="A0AAD3T7A2"/>
<keyword evidence="2" id="KW-1185">Reference proteome</keyword>
<gene>
    <name evidence="1" type="ORF">Nepgr_026658</name>
</gene>
<proteinExistence type="predicted"/>
<accession>A0AAD3T7A2</accession>
<name>A0AAD3T7A2_NEPGR</name>